<evidence type="ECO:0000259" key="6">
    <source>
        <dbReference type="Pfam" id="PF08281"/>
    </source>
</evidence>
<reference evidence="7 8" key="1">
    <citation type="submission" date="2021-01" db="EMBL/GenBank/DDBJ databases">
        <title>C459-1 draft genome sequence.</title>
        <authorList>
            <person name="Zhang X.-F."/>
        </authorList>
    </citation>
    <scope>NUCLEOTIDE SEQUENCE [LARGE SCALE GENOMIC DNA]</scope>
    <source>
        <strain evidence="8">C459-1</strain>
    </source>
</reference>
<dbReference type="InterPro" id="IPR039425">
    <property type="entry name" value="RNA_pol_sigma-70-like"/>
</dbReference>
<dbReference type="SUPFAM" id="SSF88946">
    <property type="entry name" value="Sigma2 domain of RNA polymerase sigma factors"/>
    <property type="match status" value="1"/>
</dbReference>
<dbReference type="Gene3D" id="1.10.10.10">
    <property type="entry name" value="Winged helix-like DNA-binding domain superfamily/Winged helix DNA-binding domain"/>
    <property type="match status" value="1"/>
</dbReference>
<dbReference type="Gene3D" id="1.10.1740.10">
    <property type="match status" value="1"/>
</dbReference>
<proteinExistence type="inferred from homology"/>
<evidence type="ECO:0000256" key="1">
    <source>
        <dbReference type="ARBA" id="ARBA00010641"/>
    </source>
</evidence>
<dbReference type="InterPro" id="IPR007627">
    <property type="entry name" value="RNA_pol_sigma70_r2"/>
</dbReference>
<feature type="domain" description="RNA polymerase sigma factor 70 region 4 type 2" evidence="6">
    <location>
        <begin position="126"/>
        <end position="176"/>
    </location>
</feature>
<dbReference type="Proteomes" id="UP000625283">
    <property type="component" value="Unassembled WGS sequence"/>
</dbReference>
<comment type="caution">
    <text evidence="7">The sequence shown here is derived from an EMBL/GenBank/DDBJ whole genome shotgun (WGS) entry which is preliminary data.</text>
</comment>
<evidence type="ECO:0000313" key="8">
    <source>
        <dbReference type="Proteomes" id="UP000625283"/>
    </source>
</evidence>
<sequence>MSQLTDENECELLAPLRNGDIEAFNQYFRRYHAKLVFFSNRILMSSDLQDAEEVVQDVFVKFFNRRTKFESGAHIKAFLYLSAKNACLDIIAKEKVRLRRYDAITSQFEELEDNVVAQIVYTELIQQVNQAIDLLPNKCRAIIKKFLDEGKNAQEIAQDMNLTVSTVNNQRARGIRILRSKLSAEGMKFLIFILVV</sequence>
<dbReference type="PANTHER" id="PTHR43133">
    <property type="entry name" value="RNA POLYMERASE ECF-TYPE SIGMA FACTO"/>
    <property type="match status" value="1"/>
</dbReference>
<dbReference type="InterPro" id="IPR013325">
    <property type="entry name" value="RNA_pol_sigma_r2"/>
</dbReference>
<organism evidence="7 8">
    <name type="scientific">Sphingobacterium faecale</name>
    <dbReference type="NCBI Taxonomy" id="2803775"/>
    <lineage>
        <taxon>Bacteria</taxon>
        <taxon>Pseudomonadati</taxon>
        <taxon>Bacteroidota</taxon>
        <taxon>Sphingobacteriia</taxon>
        <taxon>Sphingobacteriales</taxon>
        <taxon>Sphingobacteriaceae</taxon>
        <taxon>Sphingobacterium</taxon>
    </lineage>
</organism>
<dbReference type="EMBL" id="JAERTY010000013">
    <property type="protein sequence ID" value="MBL1411211.1"/>
    <property type="molecule type" value="Genomic_DNA"/>
</dbReference>
<dbReference type="SUPFAM" id="SSF88659">
    <property type="entry name" value="Sigma3 and sigma4 domains of RNA polymerase sigma factors"/>
    <property type="match status" value="1"/>
</dbReference>
<keyword evidence="8" id="KW-1185">Reference proteome</keyword>
<comment type="similarity">
    <text evidence="1">Belongs to the sigma-70 factor family. ECF subfamily.</text>
</comment>
<keyword evidence="4" id="KW-0804">Transcription</keyword>
<evidence type="ECO:0000313" key="7">
    <source>
        <dbReference type="EMBL" id="MBL1411211.1"/>
    </source>
</evidence>
<dbReference type="RefSeq" id="WP_202104940.1">
    <property type="nucleotide sequence ID" value="NZ_JAERTY010000013.1"/>
</dbReference>
<dbReference type="InterPro" id="IPR014327">
    <property type="entry name" value="RNA_pol_sigma70_bacteroid"/>
</dbReference>
<evidence type="ECO:0000256" key="3">
    <source>
        <dbReference type="ARBA" id="ARBA00023082"/>
    </source>
</evidence>
<dbReference type="InterPro" id="IPR013324">
    <property type="entry name" value="RNA_pol_sigma_r3/r4-like"/>
</dbReference>
<dbReference type="PANTHER" id="PTHR43133:SF46">
    <property type="entry name" value="RNA POLYMERASE SIGMA-70 FACTOR ECF SUBFAMILY"/>
    <property type="match status" value="1"/>
</dbReference>
<dbReference type="NCBIfam" id="TIGR02937">
    <property type="entry name" value="sigma70-ECF"/>
    <property type="match status" value="1"/>
</dbReference>
<dbReference type="Pfam" id="PF08281">
    <property type="entry name" value="Sigma70_r4_2"/>
    <property type="match status" value="1"/>
</dbReference>
<evidence type="ECO:0000259" key="5">
    <source>
        <dbReference type="Pfam" id="PF04542"/>
    </source>
</evidence>
<gene>
    <name evidence="7" type="ORF">JKG61_20815</name>
</gene>
<dbReference type="NCBIfam" id="TIGR02985">
    <property type="entry name" value="Sig70_bacteroi1"/>
    <property type="match status" value="1"/>
</dbReference>
<evidence type="ECO:0000256" key="2">
    <source>
        <dbReference type="ARBA" id="ARBA00023015"/>
    </source>
</evidence>
<protein>
    <submittedName>
        <fullName evidence="7">RNA polymerase sigma-70 factor</fullName>
    </submittedName>
</protein>
<dbReference type="Pfam" id="PF04542">
    <property type="entry name" value="Sigma70_r2"/>
    <property type="match status" value="1"/>
</dbReference>
<accession>A0ABS1R927</accession>
<evidence type="ECO:0000256" key="4">
    <source>
        <dbReference type="ARBA" id="ARBA00023163"/>
    </source>
</evidence>
<dbReference type="InterPro" id="IPR013249">
    <property type="entry name" value="RNA_pol_sigma70_r4_t2"/>
</dbReference>
<dbReference type="InterPro" id="IPR014284">
    <property type="entry name" value="RNA_pol_sigma-70_dom"/>
</dbReference>
<name>A0ABS1R927_9SPHI</name>
<keyword evidence="2" id="KW-0805">Transcription regulation</keyword>
<keyword evidence="3" id="KW-0731">Sigma factor</keyword>
<dbReference type="InterPro" id="IPR036388">
    <property type="entry name" value="WH-like_DNA-bd_sf"/>
</dbReference>
<feature type="domain" description="RNA polymerase sigma-70 region 2" evidence="5">
    <location>
        <begin position="28"/>
        <end position="95"/>
    </location>
</feature>